<proteinExistence type="predicted"/>
<protein>
    <submittedName>
        <fullName evidence="2">S-layer protein</fullName>
    </submittedName>
</protein>
<keyword evidence="1" id="KW-0732">Signal</keyword>
<sequence length="411" mass="43190">MKSGLKKSLYFGLAAVSVLAAGSFVTTSNASAKTYAKVSKIGAAPGAAEARNVASNGTNALYTKAGTLRGARVVASKSTMAALGNSKSSANYFRAYRYATTNRGSVYFKVVSFNGKYRGWIYGGKSIHVFAGGIASAKTTQDAKLPTQLTGYTLVNQKKNTLWSDPQNTQYKAAKVDMSAYKSTDTFTVSGAETKTREGSLYYKVTDDQTPSITGWIYYGGVKAPQGNSVKINYVDKDTGKSVGTGSLPFDKSATTTNATETSNLKSIVSGIPSGYVPYSNNNGGSASFDNASTAAVAKNGDTVTYYVKAFDAANSTKNINISVVNTEGNSITLKPNDSDALTASGAKAQFQVKLGDNVTASDVEDIIADANLRTLVGNDGVSYTFDHADSATTTTSTNTVNVKAYYKIAY</sequence>
<keyword evidence="3" id="KW-1185">Reference proteome</keyword>
<name>A0A7X2XV49_9LACO</name>
<organism evidence="2 3">
    <name type="scientific">Secundilactobacillus folii</name>
    <dbReference type="NCBI Taxonomy" id="2678357"/>
    <lineage>
        <taxon>Bacteria</taxon>
        <taxon>Bacillati</taxon>
        <taxon>Bacillota</taxon>
        <taxon>Bacilli</taxon>
        <taxon>Lactobacillales</taxon>
        <taxon>Lactobacillaceae</taxon>
        <taxon>Secundilactobacillus</taxon>
    </lineage>
</organism>
<reference evidence="2 3" key="1">
    <citation type="submission" date="2019-11" db="EMBL/GenBank/DDBJ databases">
        <title>Lactobacillus sp. nov. CRM56-3, isolated from fermented tea leaves.</title>
        <authorList>
            <person name="Phuengjayaem S."/>
            <person name="Tanasupawat S."/>
        </authorList>
    </citation>
    <scope>NUCLEOTIDE SEQUENCE [LARGE SCALE GENOMIC DNA]</scope>
    <source>
        <strain evidence="2 3">CRM56-3</strain>
    </source>
</reference>
<dbReference type="AlphaFoldDB" id="A0A7X2XV49"/>
<dbReference type="EMBL" id="WNJO01000006">
    <property type="protein sequence ID" value="MTV82204.1"/>
    <property type="molecule type" value="Genomic_DNA"/>
</dbReference>
<dbReference type="Proteomes" id="UP000466388">
    <property type="component" value="Unassembled WGS sequence"/>
</dbReference>
<evidence type="ECO:0000256" key="1">
    <source>
        <dbReference type="SAM" id="SignalP"/>
    </source>
</evidence>
<feature type="chain" id="PRO_5030770949" evidence="1">
    <location>
        <begin position="33"/>
        <end position="411"/>
    </location>
</feature>
<dbReference type="RefSeq" id="WP_155431484.1">
    <property type="nucleotide sequence ID" value="NZ_WNJO01000006.1"/>
</dbReference>
<accession>A0A7X2XV49</accession>
<evidence type="ECO:0000313" key="3">
    <source>
        <dbReference type="Proteomes" id="UP000466388"/>
    </source>
</evidence>
<evidence type="ECO:0000313" key="2">
    <source>
        <dbReference type="EMBL" id="MTV82204.1"/>
    </source>
</evidence>
<comment type="caution">
    <text evidence="2">The sequence shown here is derived from an EMBL/GenBank/DDBJ whole genome shotgun (WGS) entry which is preliminary data.</text>
</comment>
<gene>
    <name evidence="2" type="ORF">GM612_06005</name>
</gene>
<feature type="signal peptide" evidence="1">
    <location>
        <begin position="1"/>
        <end position="32"/>
    </location>
</feature>